<sequence>MHSVNHVQAGLNGRVHPSCPRLPQTLPARTIHLTHKFFAQKPTWPRAGKPLPTRGLVILARCVPFLEDLPYPFLVRLDLLAGERSLLLQLGHVLVERRKLLGNFQVHSRLREAGLVGLVVPVLAVAHDIDNDILPERLSPLHDERDRLDVVTIDVEHGGVDGLCNVGAVRRRAGEAGVGGEPDLVINDDVDGPAGGVGRECVETDSLVDNALGGDGSITVHDDGHSVGTLIIFGVELESSRLTQHHRVHGLQVGWVGNQG</sequence>
<gene>
    <name evidence="1" type="ORF">BC938DRAFT_477571</name>
</gene>
<comment type="caution">
    <text evidence="1">The sequence shown here is derived from an EMBL/GenBank/DDBJ whole genome shotgun (WGS) entry which is preliminary data.</text>
</comment>
<reference evidence="1 2" key="1">
    <citation type="journal article" date="2018" name="New Phytol.">
        <title>Phylogenomics of Endogonaceae and evolution of mycorrhizas within Mucoromycota.</title>
        <authorList>
            <person name="Chang Y."/>
            <person name="Desiro A."/>
            <person name="Na H."/>
            <person name="Sandor L."/>
            <person name="Lipzen A."/>
            <person name="Clum A."/>
            <person name="Barry K."/>
            <person name="Grigoriev I.V."/>
            <person name="Martin F.M."/>
            <person name="Stajich J.E."/>
            <person name="Smith M.E."/>
            <person name="Bonito G."/>
            <person name="Spatafora J.W."/>
        </authorList>
    </citation>
    <scope>NUCLEOTIDE SEQUENCE [LARGE SCALE GENOMIC DNA]</scope>
    <source>
        <strain evidence="1 2">AD002</strain>
    </source>
</reference>
<accession>A0A433QP70</accession>
<protein>
    <submittedName>
        <fullName evidence="1">Uncharacterized protein</fullName>
    </submittedName>
</protein>
<proteinExistence type="predicted"/>
<evidence type="ECO:0000313" key="2">
    <source>
        <dbReference type="Proteomes" id="UP000274822"/>
    </source>
</evidence>
<dbReference type="AntiFam" id="ANF00134">
    <property type="entry name" value="Shadow ORF (opposite odhA)"/>
</dbReference>
<dbReference type="EMBL" id="RBNJ01002825">
    <property type="protein sequence ID" value="RUS31558.1"/>
    <property type="molecule type" value="Genomic_DNA"/>
</dbReference>
<dbReference type="AlphaFoldDB" id="A0A433QP70"/>
<keyword evidence="2" id="KW-1185">Reference proteome</keyword>
<dbReference type="Proteomes" id="UP000274822">
    <property type="component" value="Unassembled WGS sequence"/>
</dbReference>
<evidence type="ECO:0000313" key="1">
    <source>
        <dbReference type="EMBL" id="RUS31558.1"/>
    </source>
</evidence>
<name>A0A433QP70_9FUNG</name>
<organism evidence="1 2">
    <name type="scientific">Jimgerdemannia flammicorona</name>
    <dbReference type="NCBI Taxonomy" id="994334"/>
    <lineage>
        <taxon>Eukaryota</taxon>
        <taxon>Fungi</taxon>
        <taxon>Fungi incertae sedis</taxon>
        <taxon>Mucoromycota</taxon>
        <taxon>Mucoromycotina</taxon>
        <taxon>Endogonomycetes</taxon>
        <taxon>Endogonales</taxon>
        <taxon>Endogonaceae</taxon>
        <taxon>Jimgerdemannia</taxon>
    </lineage>
</organism>